<evidence type="ECO:0000313" key="2">
    <source>
        <dbReference type="RefSeq" id="XP_037880664.1"/>
    </source>
</evidence>
<organism evidence="1 2">
    <name type="scientific">Glossina fuscipes</name>
    <dbReference type="NCBI Taxonomy" id="7396"/>
    <lineage>
        <taxon>Eukaryota</taxon>
        <taxon>Metazoa</taxon>
        <taxon>Ecdysozoa</taxon>
        <taxon>Arthropoda</taxon>
        <taxon>Hexapoda</taxon>
        <taxon>Insecta</taxon>
        <taxon>Pterygota</taxon>
        <taxon>Neoptera</taxon>
        <taxon>Endopterygota</taxon>
        <taxon>Diptera</taxon>
        <taxon>Brachycera</taxon>
        <taxon>Muscomorpha</taxon>
        <taxon>Hippoboscoidea</taxon>
        <taxon>Glossinidae</taxon>
        <taxon>Glossina</taxon>
    </lineage>
</organism>
<accession>A0A8U0W613</accession>
<evidence type="ECO:0000313" key="1">
    <source>
        <dbReference type="Proteomes" id="UP000092443"/>
    </source>
</evidence>
<proteinExistence type="predicted"/>
<sequence>MISHTVRYFKLMYIVGGILVSNKEICETVDQIEIATRVQVRNKLIPLPPPPPPKKSQHPKSIIKGKLKVPITHCWSPNFDLFNILNGIKSRLSSYCTINIWSLPEYVLECLINFLCTKVMINSDCDMIYK</sequence>
<gene>
    <name evidence="2" type="primary">LOC119632048</name>
</gene>
<keyword evidence="1" id="KW-1185">Reference proteome</keyword>
<dbReference type="AlphaFoldDB" id="A0A8U0W613"/>
<dbReference type="KEGG" id="gfs:119632048"/>
<dbReference type="RefSeq" id="XP_037880664.1">
    <property type="nucleotide sequence ID" value="XM_038024736.1"/>
</dbReference>
<protein>
    <submittedName>
        <fullName evidence="2">Uncharacterized protein LOC119632048</fullName>
    </submittedName>
</protein>
<dbReference type="GeneID" id="119632048"/>
<reference evidence="2" key="1">
    <citation type="submission" date="2025-08" db="UniProtKB">
        <authorList>
            <consortium name="RefSeq"/>
        </authorList>
    </citation>
    <scope>IDENTIFICATION</scope>
    <source>
        <tissue evidence="2">Whole body pupa</tissue>
    </source>
</reference>
<dbReference type="Proteomes" id="UP000092443">
    <property type="component" value="Unplaced"/>
</dbReference>
<name>A0A8U0W613_9MUSC</name>